<name>A0A151NLC9_ALLMI</name>
<gene>
    <name evidence="2" type="ORF">Y1Q_0010993</name>
</gene>
<evidence type="ECO:0000313" key="2">
    <source>
        <dbReference type="EMBL" id="KYO37603.1"/>
    </source>
</evidence>
<keyword evidence="3" id="KW-1185">Reference proteome</keyword>
<protein>
    <submittedName>
        <fullName evidence="2">Uncharacterized protein</fullName>
    </submittedName>
</protein>
<organism evidence="2 3">
    <name type="scientific">Alligator mississippiensis</name>
    <name type="common">American alligator</name>
    <dbReference type="NCBI Taxonomy" id="8496"/>
    <lineage>
        <taxon>Eukaryota</taxon>
        <taxon>Metazoa</taxon>
        <taxon>Chordata</taxon>
        <taxon>Craniata</taxon>
        <taxon>Vertebrata</taxon>
        <taxon>Euteleostomi</taxon>
        <taxon>Archelosauria</taxon>
        <taxon>Archosauria</taxon>
        <taxon>Crocodylia</taxon>
        <taxon>Alligatoridae</taxon>
        <taxon>Alligatorinae</taxon>
        <taxon>Alligator</taxon>
    </lineage>
</organism>
<evidence type="ECO:0000313" key="3">
    <source>
        <dbReference type="Proteomes" id="UP000050525"/>
    </source>
</evidence>
<dbReference type="AlphaFoldDB" id="A0A151NLC9"/>
<accession>A0A151NLC9</accession>
<sequence>MAFPSPRWLGLGVCRESLRPGLHSWPVPAGSPYLWPRETLSRVPGNAICWCQVCYRCSESERRRTDASQLLQRGRGQNKPAHKGPGCMPCTTGSQNVPVSIQPIHLQGSRGVCACWQGGSYKEMHKPFQGPLR</sequence>
<proteinExistence type="predicted"/>
<dbReference type="EMBL" id="AKHW03002664">
    <property type="protein sequence ID" value="KYO37603.1"/>
    <property type="molecule type" value="Genomic_DNA"/>
</dbReference>
<evidence type="ECO:0000256" key="1">
    <source>
        <dbReference type="SAM" id="MobiDB-lite"/>
    </source>
</evidence>
<comment type="caution">
    <text evidence="2">The sequence shown here is derived from an EMBL/GenBank/DDBJ whole genome shotgun (WGS) entry which is preliminary data.</text>
</comment>
<feature type="region of interest" description="Disordered" evidence="1">
    <location>
        <begin position="66"/>
        <end position="87"/>
    </location>
</feature>
<dbReference type="Proteomes" id="UP000050525">
    <property type="component" value="Unassembled WGS sequence"/>
</dbReference>
<reference evidence="2 3" key="1">
    <citation type="journal article" date="2012" name="Genome Biol.">
        <title>Sequencing three crocodilian genomes to illuminate the evolution of archosaurs and amniotes.</title>
        <authorList>
            <person name="St John J.A."/>
            <person name="Braun E.L."/>
            <person name="Isberg S.R."/>
            <person name="Miles L.G."/>
            <person name="Chong A.Y."/>
            <person name="Gongora J."/>
            <person name="Dalzell P."/>
            <person name="Moran C."/>
            <person name="Bed'hom B."/>
            <person name="Abzhanov A."/>
            <person name="Burgess S.C."/>
            <person name="Cooksey A.M."/>
            <person name="Castoe T.A."/>
            <person name="Crawford N.G."/>
            <person name="Densmore L.D."/>
            <person name="Drew J.C."/>
            <person name="Edwards S.V."/>
            <person name="Faircloth B.C."/>
            <person name="Fujita M.K."/>
            <person name="Greenwold M.J."/>
            <person name="Hoffmann F.G."/>
            <person name="Howard J.M."/>
            <person name="Iguchi T."/>
            <person name="Janes D.E."/>
            <person name="Khan S.Y."/>
            <person name="Kohno S."/>
            <person name="de Koning A.J."/>
            <person name="Lance S.L."/>
            <person name="McCarthy F.M."/>
            <person name="McCormack J.E."/>
            <person name="Merchant M.E."/>
            <person name="Peterson D.G."/>
            <person name="Pollock D.D."/>
            <person name="Pourmand N."/>
            <person name="Raney B.J."/>
            <person name="Roessler K.A."/>
            <person name="Sanford J.R."/>
            <person name="Sawyer R.H."/>
            <person name="Schmidt C.J."/>
            <person name="Triplett E.W."/>
            <person name="Tuberville T.D."/>
            <person name="Venegas-Anaya M."/>
            <person name="Howard J.T."/>
            <person name="Jarvis E.D."/>
            <person name="Guillette L.J.Jr."/>
            <person name="Glenn T.C."/>
            <person name="Green R.E."/>
            <person name="Ray D.A."/>
        </authorList>
    </citation>
    <scope>NUCLEOTIDE SEQUENCE [LARGE SCALE GENOMIC DNA]</scope>
    <source>
        <strain evidence="2">KSC_2009_1</strain>
    </source>
</reference>